<dbReference type="GO" id="GO:0004851">
    <property type="term" value="F:uroporphyrin-III C-methyltransferase activity"/>
    <property type="evidence" value="ECO:0007669"/>
    <property type="project" value="UniProtKB-EC"/>
</dbReference>
<dbReference type="Proteomes" id="UP001202831">
    <property type="component" value="Unassembled WGS sequence"/>
</dbReference>
<evidence type="ECO:0000256" key="1">
    <source>
        <dbReference type="SAM" id="Coils"/>
    </source>
</evidence>
<dbReference type="PANTHER" id="PTHR38043:SF1">
    <property type="entry name" value="PROTEIN HEMX"/>
    <property type="match status" value="1"/>
</dbReference>
<keyword evidence="3" id="KW-0812">Transmembrane</keyword>
<gene>
    <name evidence="4" type="ORF">L2725_00015</name>
</gene>
<protein>
    <submittedName>
        <fullName evidence="4">Uroporphyrinogen-III C-methyltransferase</fullName>
        <ecNumber evidence="4">2.1.1.107</ecNumber>
    </submittedName>
</protein>
<keyword evidence="4" id="KW-0808">Transferase</keyword>
<keyword evidence="1" id="KW-0175">Coiled coil</keyword>
<dbReference type="Pfam" id="PF04375">
    <property type="entry name" value="HemX"/>
    <property type="match status" value="1"/>
</dbReference>
<evidence type="ECO:0000256" key="2">
    <source>
        <dbReference type="SAM" id="MobiDB-lite"/>
    </source>
</evidence>
<feature type="transmembrane region" description="Helical" evidence="3">
    <location>
        <begin position="61"/>
        <end position="85"/>
    </location>
</feature>
<dbReference type="InterPro" id="IPR007470">
    <property type="entry name" value="HemX"/>
</dbReference>
<evidence type="ECO:0000256" key="3">
    <source>
        <dbReference type="SAM" id="Phobius"/>
    </source>
</evidence>
<reference evidence="4 5" key="1">
    <citation type="submission" date="2022-01" db="EMBL/GenBank/DDBJ databases">
        <title>Whole genome-based taxonomy of the Shewanellaceae.</title>
        <authorList>
            <person name="Martin-Rodriguez A.J."/>
        </authorList>
    </citation>
    <scope>NUCLEOTIDE SEQUENCE [LARGE SCALE GENOMIC DNA]</scope>
    <source>
        <strain evidence="4 5">DSM 21332</strain>
    </source>
</reference>
<dbReference type="EMBL" id="JAKIKT010000001">
    <property type="protein sequence ID" value="MCL2912175.1"/>
    <property type="molecule type" value="Genomic_DNA"/>
</dbReference>
<feature type="coiled-coil region" evidence="1">
    <location>
        <begin position="85"/>
        <end position="137"/>
    </location>
</feature>
<accession>A0ABT0N208</accession>
<name>A0ABT0N208_9GAMM</name>
<keyword evidence="5" id="KW-1185">Reference proteome</keyword>
<evidence type="ECO:0000313" key="5">
    <source>
        <dbReference type="Proteomes" id="UP001202831"/>
    </source>
</evidence>
<feature type="region of interest" description="Disordered" evidence="2">
    <location>
        <begin position="1"/>
        <end position="55"/>
    </location>
</feature>
<keyword evidence="4" id="KW-0489">Methyltransferase</keyword>
<sequence>MDNKPPKSQEAENNQQEPVESITRDIPPETPTEPETPEPVVTPQPVVNESTATAPAAPRRWGLALLALLGLLLSLLALAGGLYLYDQFNKQNLRLNEQLAQQDKAMQQALAGPQSQLATLSQQQRQTAAELAQLESLPEQHRELSERLTSLAKRNPNHWQAAEANYLVTMAGRKLWLEQDSLTAAGLLEAADQRIAAMKDPSLLPLRKALARDIAAVKAIKQADIAGTAFTLDEIINNLDTLPLNRADAQAGLIPQEQNNELSDSVSDWQANLYKTWQALLDDFIVIRTRTTDTAPLLTPEQQWYLVENIRSKLLQAQLALYRGDEVNYRSSLKMAHNWLYQYYDLSSPEVESTLEVLKVMETLKLSPVTLNRFASSSLLKQLTELGELQPAEGESL</sequence>
<dbReference type="EC" id="2.1.1.107" evidence="4"/>
<evidence type="ECO:0000313" key="4">
    <source>
        <dbReference type="EMBL" id="MCL2912175.1"/>
    </source>
</evidence>
<feature type="compositionally biased region" description="Low complexity" evidence="2">
    <location>
        <begin position="38"/>
        <end position="47"/>
    </location>
</feature>
<organism evidence="4 5">
    <name type="scientific">Shewanella corallii</name>
    <dbReference type="NCBI Taxonomy" id="560080"/>
    <lineage>
        <taxon>Bacteria</taxon>
        <taxon>Pseudomonadati</taxon>
        <taxon>Pseudomonadota</taxon>
        <taxon>Gammaproteobacteria</taxon>
        <taxon>Alteromonadales</taxon>
        <taxon>Shewanellaceae</taxon>
        <taxon>Shewanella</taxon>
    </lineage>
</organism>
<keyword evidence="3" id="KW-0472">Membrane</keyword>
<dbReference type="GO" id="GO:0032259">
    <property type="term" value="P:methylation"/>
    <property type="evidence" value="ECO:0007669"/>
    <property type="project" value="UniProtKB-KW"/>
</dbReference>
<proteinExistence type="predicted"/>
<keyword evidence="3" id="KW-1133">Transmembrane helix</keyword>
<comment type="caution">
    <text evidence="4">The sequence shown here is derived from an EMBL/GenBank/DDBJ whole genome shotgun (WGS) entry which is preliminary data.</text>
</comment>
<dbReference type="RefSeq" id="WP_249246975.1">
    <property type="nucleotide sequence ID" value="NZ_JAKIKT010000001.1"/>
</dbReference>
<dbReference type="PANTHER" id="PTHR38043">
    <property type="entry name" value="PROTEIN HEMX"/>
    <property type="match status" value="1"/>
</dbReference>
<feature type="compositionally biased region" description="Basic and acidic residues" evidence="2">
    <location>
        <begin position="1"/>
        <end position="10"/>
    </location>
</feature>